<accession>A0A4V1D387</accession>
<dbReference type="KEGG" id="ddb:E7747_07600"/>
<reference evidence="3" key="1">
    <citation type="submission" date="2019-02" db="EMBL/GenBank/DDBJ databases">
        <title>Isolation and identification of novel species under the genus Muribaculum.</title>
        <authorList>
            <person name="Miyake S."/>
            <person name="Ding Y."/>
            <person name="Low A."/>
            <person name="Soh M."/>
            <person name="Seedorf H."/>
        </authorList>
    </citation>
    <scope>NUCLEOTIDE SEQUENCE [LARGE SCALE GENOMIC DNA]</scope>
    <source>
        <strain evidence="3">H5</strain>
    </source>
</reference>
<name>A0A4V1D387_9BACT</name>
<evidence type="ECO:0000256" key="1">
    <source>
        <dbReference type="SAM" id="Phobius"/>
    </source>
</evidence>
<keyword evidence="1" id="KW-0472">Membrane</keyword>
<feature type="transmembrane region" description="Helical" evidence="1">
    <location>
        <begin position="12"/>
        <end position="33"/>
    </location>
</feature>
<protein>
    <submittedName>
        <fullName evidence="2">Uncharacterized protein</fullName>
    </submittedName>
</protein>
<sequence length="59" mass="6852">MAPLDERTLLLWLGIVLLVIIVTITGLLINRYITYRAHRRALESLRHERMASLPRISGR</sequence>
<gene>
    <name evidence="2" type="ORF">E7747_07600</name>
</gene>
<keyword evidence="1" id="KW-0812">Transmembrane</keyword>
<dbReference type="AlphaFoldDB" id="A0A4V1D387"/>
<keyword evidence="1" id="KW-1133">Transmembrane helix</keyword>
<dbReference type="RefSeq" id="WP_136415137.1">
    <property type="nucleotide sequence ID" value="NZ_CAXHQF010000003.1"/>
</dbReference>
<evidence type="ECO:0000313" key="2">
    <source>
        <dbReference type="EMBL" id="QCD42148.1"/>
    </source>
</evidence>
<proteinExistence type="predicted"/>
<dbReference type="Proteomes" id="UP000297149">
    <property type="component" value="Chromosome"/>
</dbReference>
<organism evidence="2 3">
    <name type="scientific">Duncaniella dubosii</name>
    <dbReference type="NCBI Taxonomy" id="2518971"/>
    <lineage>
        <taxon>Bacteria</taxon>
        <taxon>Pseudomonadati</taxon>
        <taxon>Bacteroidota</taxon>
        <taxon>Bacteroidia</taxon>
        <taxon>Bacteroidales</taxon>
        <taxon>Muribaculaceae</taxon>
        <taxon>Duncaniella</taxon>
    </lineage>
</organism>
<dbReference type="EMBL" id="CP039396">
    <property type="protein sequence ID" value="QCD42148.1"/>
    <property type="molecule type" value="Genomic_DNA"/>
</dbReference>
<keyword evidence="3" id="KW-1185">Reference proteome</keyword>
<evidence type="ECO:0000313" key="3">
    <source>
        <dbReference type="Proteomes" id="UP000297149"/>
    </source>
</evidence>